<dbReference type="GO" id="GO:0016787">
    <property type="term" value="F:hydrolase activity"/>
    <property type="evidence" value="ECO:0007669"/>
    <property type="project" value="UniProtKB-KW"/>
</dbReference>
<comment type="similarity">
    <text evidence="3">Belongs to the Nudix hydrolase family.</text>
</comment>
<feature type="domain" description="Nudix hydrolase" evidence="4">
    <location>
        <begin position="40"/>
        <end position="171"/>
    </location>
</feature>
<comment type="caution">
    <text evidence="5">The sequence shown here is derived from an EMBL/GenBank/DDBJ whole genome shotgun (WGS) entry which is preliminary data.</text>
</comment>
<name>A0A1G2PNY6_TERXR</name>
<dbReference type="Gene3D" id="3.90.79.10">
    <property type="entry name" value="Nucleoside Triphosphate Pyrophosphohydrolase"/>
    <property type="match status" value="1"/>
</dbReference>
<dbReference type="PANTHER" id="PTHR43046">
    <property type="entry name" value="GDP-MANNOSE MANNOSYL HYDROLASE"/>
    <property type="match status" value="1"/>
</dbReference>
<dbReference type="InterPro" id="IPR020084">
    <property type="entry name" value="NUDIX_hydrolase_CS"/>
</dbReference>
<keyword evidence="2 3" id="KW-0378">Hydrolase</keyword>
<evidence type="ECO:0000313" key="6">
    <source>
        <dbReference type="Proteomes" id="UP000178690"/>
    </source>
</evidence>
<evidence type="ECO:0000256" key="1">
    <source>
        <dbReference type="ARBA" id="ARBA00001946"/>
    </source>
</evidence>
<protein>
    <recommendedName>
        <fullName evidence="4">Nudix hydrolase domain-containing protein</fullName>
    </recommendedName>
</protein>
<dbReference type="PROSITE" id="PS51462">
    <property type="entry name" value="NUDIX"/>
    <property type="match status" value="1"/>
</dbReference>
<dbReference type="PROSITE" id="PS00893">
    <property type="entry name" value="NUDIX_BOX"/>
    <property type="match status" value="1"/>
</dbReference>
<evidence type="ECO:0000256" key="2">
    <source>
        <dbReference type="ARBA" id="ARBA00022801"/>
    </source>
</evidence>
<dbReference type="SUPFAM" id="SSF55811">
    <property type="entry name" value="Nudix"/>
    <property type="match status" value="1"/>
</dbReference>
<evidence type="ECO:0000259" key="4">
    <source>
        <dbReference type="PROSITE" id="PS51462"/>
    </source>
</evidence>
<proteinExistence type="inferred from homology"/>
<dbReference type="Proteomes" id="UP000178690">
    <property type="component" value="Unassembled WGS sequence"/>
</dbReference>
<reference evidence="5 6" key="1">
    <citation type="journal article" date="2016" name="Nat. Commun.">
        <title>Thousands of microbial genomes shed light on interconnected biogeochemical processes in an aquifer system.</title>
        <authorList>
            <person name="Anantharaman K."/>
            <person name="Brown C.T."/>
            <person name="Hug L.A."/>
            <person name="Sharon I."/>
            <person name="Castelle C.J."/>
            <person name="Probst A.J."/>
            <person name="Thomas B.C."/>
            <person name="Singh A."/>
            <person name="Wilkins M.J."/>
            <person name="Karaoz U."/>
            <person name="Brodie E.L."/>
            <person name="Williams K.H."/>
            <person name="Hubbard S.S."/>
            <person name="Banfield J.F."/>
        </authorList>
    </citation>
    <scope>NUCLEOTIDE SEQUENCE [LARGE SCALE GENOMIC DNA]</scope>
    <source>
        <strain evidence="6">RIFCSPHIGHO2_01_FULL_58_15</strain>
    </source>
</reference>
<dbReference type="InterPro" id="IPR015797">
    <property type="entry name" value="NUDIX_hydrolase-like_dom_sf"/>
</dbReference>
<gene>
    <name evidence="5" type="ORF">A2682_02120</name>
</gene>
<dbReference type="EMBL" id="MHST01000002">
    <property type="protein sequence ID" value="OHA50030.1"/>
    <property type="molecule type" value="Genomic_DNA"/>
</dbReference>
<dbReference type="AlphaFoldDB" id="A0A1G2PNY6"/>
<comment type="cofactor">
    <cofactor evidence="1">
        <name>Mg(2+)</name>
        <dbReference type="ChEBI" id="CHEBI:18420"/>
    </cofactor>
</comment>
<evidence type="ECO:0000256" key="3">
    <source>
        <dbReference type="RuleBase" id="RU003476"/>
    </source>
</evidence>
<organism evidence="5 6">
    <name type="scientific">Terrybacteria sp. (strain RIFCSPHIGHO2_01_FULL_58_15)</name>
    <dbReference type="NCBI Taxonomy" id="1802363"/>
    <lineage>
        <taxon>Bacteria</taxon>
        <taxon>Candidatus Terryibacteriota</taxon>
    </lineage>
</organism>
<evidence type="ECO:0000313" key="5">
    <source>
        <dbReference type="EMBL" id="OHA50030.1"/>
    </source>
</evidence>
<dbReference type="STRING" id="1802363.A2682_02120"/>
<dbReference type="PRINTS" id="PR00502">
    <property type="entry name" value="NUDIXFAMILY"/>
</dbReference>
<dbReference type="Pfam" id="PF00293">
    <property type="entry name" value="NUDIX"/>
    <property type="match status" value="1"/>
</dbReference>
<accession>A0A1G2PNY6</accession>
<dbReference type="InterPro" id="IPR000086">
    <property type="entry name" value="NUDIX_hydrolase_dom"/>
</dbReference>
<dbReference type="PANTHER" id="PTHR43046:SF14">
    <property type="entry name" value="MUTT_NUDIX FAMILY PROTEIN"/>
    <property type="match status" value="1"/>
</dbReference>
<dbReference type="InterPro" id="IPR020476">
    <property type="entry name" value="Nudix_hydrolase"/>
</dbReference>
<dbReference type="CDD" id="cd04681">
    <property type="entry name" value="NUDIX_Hydrolase"/>
    <property type="match status" value="1"/>
</dbReference>
<sequence length="184" mass="20617">MHHFRFCPECGGRLAQQPLRLEPDKKELTCTACGFVFWQNAKPTATAVLENKHGEALLVLRAFDPKKGFWDLPGGFLETEEKPEEGLRRELHEELGVEITDVSFLGIFADRYGEGEKMEITFNVYYRARIASGDPTPASDIADARWFNAASLPEHMAFESNEKALDAWLEATGRAKKYGPAPAV</sequence>